<dbReference type="PANTHER" id="PTHR44167:SF24">
    <property type="entry name" value="SERINE_THREONINE-PROTEIN KINASE CHK2"/>
    <property type="match status" value="1"/>
</dbReference>
<protein>
    <submittedName>
        <fullName evidence="2">Kinase-like protein</fullName>
    </submittedName>
</protein>
<organism evidence="2 3">
    <name type="scientific">Dendrothele bispora (strain CBS 962.96)</name>
    <dbReference type="NCBI Taxonomy" id="1314807"/>
    <lineage>
        <taxon>Eukaryota</taxon>
        <taxon>Fungi</taxon>
        <taxon>Dikarya</taxon>
        <taxon>Basidiomycota</taxon>
        <taxon>Agaricomycotina</taxon>
        <taxon>Agaricomycetes</taxon>
        <taxon>Agaricomycetidae</taxon>
        <taxon>Agaricales</taxon>
        <taxon>Agaricales incertae sedis</taxon>
        <taxon>Dendrothele</taxon>
    </lineage>
</organism>
<keyword evidence="2" id="KW-0808">Transferase</keyword>
<evidence type="ECO:0000313" key="2">
    <source>
        <dbReference type="EMBL" id="THU96351.1"/>
    </source>
</evidence>
<keyword evidence="2" id="KW-0418">Kinase</keyword>
<dbReference type="InterPro" id="IPR000719">
    <property type="entry name" value="Prot_kinase_dom"/>
</dbReference>
<reference evidence="2 3" key="1">
    <citation type="journal article" date="2019" name="Nat. Ecol. Evol.">
        <title>Megaphylogeny resolves global patterns of mushroom evolution.</title>
        <authorList>
            <person name="Varga T."/>
            <person name="Krizsan K."/>
            <person name="Foldi C."/>
            <person name="Dima B."/>
            <person name="Sanchez-Garcia M."/>
            <person name="Sanchez-Ramirez S."/>
            <person name="Szollosi G.J."/>
            <person name="Szarkandi J.G."/>
            <person name="Papp V."/>
            <person name="Albert L."/>
            <person name="Andreopoulos W."/>
            <person name="Angelini C."/>
            <person name="Antonin V."/>
            <person name="Barry K.W."/>
            <person name="Bougher N.L."/>
            <person name="Buchanan P."/>
            <person name="Buyck B."/>
            <person name="Bense V."/>
            <person name="Catcheside P."/>
            <person name="Chovatia M."/>
            <person name="Cooper J."/>
            <person name="Damon W."/>
            <person name="Desjardin D."/>
            <person name="Finy P."/>
            <person name="Geml J."/>
            <person name="Haridas S."/>
            <person name="Hughes K."/>
            <person name="Justo A."/>
            <person name="Karasinski D."/>
            <person name="Kautmanova I."/>
            <person name="Kiss B."/>
            <person name="Kocsube S."/>
            <person name="Kotiranta H."/>
            <person name="LaButti K.M."/>
            <person name="Lechner B.E."/>
            <person name="Liimatainen K."/>
            <person name="Lipzen A."/>
            <person name="Lukacs Z."/>
            <person name="Mihaltcheva S."/>
            <person name="Morgado L.N."/>
            <person name="Niskanen T."/>
            <person name="Noordeloos M.E."/>
            <person name="Ohm R.A."/>
            <person name="Ortiz-Santana B."/>
            <person name="Ovrebo C."/>
            <person name="Racz N."/>
            <person name="Riley R."/>
            <person name="Savchenko A."/>
            <person name="Shiryaev A."/>
            <person name="Soop K."/>
            <person name="Spirin V."/>
            <person name="Szebenyi C."/>
            <person name="Tomsovsky M."/>
            <person name="Tulloss R.E."/>
            <person name="Uehling J."/>
            <person name="Grigoriev I.V."/>
            <person name="Vagvolgyi C."/>
            <person name="Papp T."/>
            <person name="Martin F.M."/>
            <person name="Miettinen O."/>
            <person name="Hibbett D.S."/>
            <person name="Nagy L.G."/>
        </authorList>
    </citation>
    <scope>NUCLEOTIDE SEQUENCE [LARGE SCALE GENOMIC DNA]</scope>
    <source>
        <strain evidence="2 3">CBS 962.96</strain>
    </source>
</reference>
<evidence type="ECO:0000259" key="1">
    <source>
        <dbReference type="PROSITE" id="PS50011"/>
    </source>
</evidence>
<dbReference type="Gene3D" id="1.10.510.10">
    <property type="entry name" value="Transferase(Phosphotransferase) domain 1"/>
    <property type="match status" value="1"/>
</dbReference>
<dbReference type="InterPro" id="IPR008271">
    <property type="entry name" value="Ser/Thr_kinase_AS"/>
</dbReference>
<gene>
    <name evidence="2" type="ORF">K435DRAFT_965966</name>
</gene>
<evidence type="ECO:0000313" key="3">
    <source>
        <dbReference type="Proteomes" id="UP000297245"/>
    </source>
</evidence>
<proteinExistence type="predicted"/>
<keyword evidence="3" id="KW-1185">Reference proteome</keyword>
<dbReference type="PROSITE" id="PS00108">
    <property type="entry name" value="PROTEIN_KINASE_ST"/>
    <property type="match status" value="1"/>
</dbReference>
<dbReference type="PROSITE" id="PS50011">
    <property type="entry name" value="PROTEIN_KINASE_DOM"/>
    <property type="match status" value="1"/>
</dbReference>
<dbReference type="GO" id="GO:0004672">
    <property type="term" value="F:protein kinase activity"/>
    <property type="evidence" value="ECO:0007669"/>
    <property type="project" value="InterPro"/>
</dbReference>
<dbReference type="EMBL" id="ML179179">
    <property type="protein sequence ID" value="THU96351.1"/>
    <property type="molecule type" value="Genomic_DNA"/>
</dbReference>
<dbReference type="InterPro" id="IPR011009">
    <property type="entry name" value="Kinase-like_dom_sf"/>
</dbReference>
<name>A0A4S8M380_DENBC</name>
<feature type="domain" description="Protein kinase" evidence="1">
    <location>
        <begin position="91"/>
        <end position="362"/>
    </location>
</feature>
<dbReference type="SMART" id="SM00220">
    <property type="entry name" value="S_TKc"/>
    <property type="match status" value="1"/>
</dbReference>
<dbReference type="OrthoDB" id="2722301at2759"/>
<dbReference type="GO" id="GO:0005524">
    <property type="term" value="F:ATP binding"/>
    <property type="evidence" value="ECO:0007669"/>
    <property type="project" value="InterPro"/>
</dbReference>
<sequence>MPLPKDFDLNKRPLFESSAEWAAFWTSLSPWFKKQGYALYLPGSQLKELDISDGLTSPTCETPHNLQQFPYAITDPTDVPHTIFNRSSAEVNVPPFLATYNTGRVFAAQDTLGRHVYIKIVRAKSQEHEVVKLLRVQSSTPGVLPILDVIDYESDYAFVVMPRWGDIPGPSDLFRTVGEACDFVIDSLRGLRTLHQLRIVHRDIKINNMVLNHLFYIPARSKGYAKPFIEMRDSVNHQIQFAIIDFDFSMIVPPGTFQLPSDLAWMREYSAMDVAQGELFYDPFAYDVGVLGVAFCEMLQHLTPYMPTLAPLLDGMVTHDLKKRFTARQAHDFAVRHLRDLLSTEDLSLRIDNVPYKTVPWNMYNRWEGLPSHGLQWIDYRLSPLPAWKQVLRRVCENKKGMAQVQAMRKSLRVIGIPVS</sequence>
<dbReference type="AlphaFoldDB" id="A0A4S8M380"/>
<dbReference type="Proteomes" id="UP000297245">
    <property type="component" value="Unassembled WGS sequence"/>
</dbReference>
<accession>A0A4S8M380</accession>
<dbReference type="SUPFAM" id="SSF56112">
    <property type="entry name" value="Protein kinase-like (PK-like)"/>
    <property type="match status" value="1"/>
</dbReference>
<dbReference type="PANTHER" id="PTHR44167">
    <property type="entry name" value="OVARIAN-SPECIFIC SERINE/THREONINE-PROTEIN KINASE LOK-RELATED"/>
    <property type="match status" value="1"/>
</dbReference>